<comment type="similarity">
    <text evidence="1">Belongs to the carbon-nitrogen hydrolase superfamily. NIT1/NIT2 family.</text>
</comment>
<dbReference type="PANTHER" id="PTHR23088">
    <property type="entry name" value="NITRILASE-RELATED"/>
    <property type="match status" value="1"/>
</dbReference>
<evidence type="ECO:0000313" key="4">
    <source>
        <dbReference type="EMBL" id="MCK0088981.1"/>
    </source>
</evidence>
<dbReference type="InterPro" id="IPR003010">
    <property type="entry name" value="C-N_Hydrolase"/>
</dbReference>
<reference evidence="4" key="1">
    <citation type="journal article" date="2022" name="Cell Host Microbe">
        <title>Colonization of the live biotherapeutic product VE303 and modulation of the microbiota and metabolites in healthy volunteers.</title>
        <authorList>
            <person name="Dsouza M."/>
            <person name="Menon R."/>
            <person name="Crossette E."/>
            <person name="Bhattarai S.K."/>
            <person name="Schneider J."/>
            <person name="Kim Y.G."/>
            <person name="Reddy S."/>
            <person name="Caballero S."/>
            <person name="Felix C."/>
            <person name="Cornacchione L."/>
            <person name="Hendrickson J."/>
            <person name="Watson A.R."/>
            <person name="Minot S.S."/>
            <person name="Greenfield N."/>
            <person name="Schopf L."/>
            <person name="Szabady R."/>
            <person name="Patarroyo J."/>
            <person name="Smith W."/>
            <person name="Harrison P."/>
            <person name="Kuijper E.J."/>
            <person name="Kelly C.P."/>
            <person name="Olle B."/>
            <person name="Bobilev D."/>
            <person name="Silber J.L."/>
            <person name="Bucci V."/>
            <person name="Roberts B."/>
            <person name="Faith J."/>
            <person name="Norman J.M."/>
        </authorList>
    </citation>
    <scope>NUCLEOTIDE SEQUENCE</scope>
    <source>
        <strain evidence="4">VE303-04</strain>
    </source>
</reference>
<evidence type="ECO:0000256" key="2">
    <source>
        <dbReference type="ARBA" id="ARBA00022801"/>
    </source>
</evidence>
<dbReference type="Gene3D" id="3.60.110.10">
    <property type="entry name" value="Carbon-nitrogen hydrolase"/>
    <property type="match status" value="1"/>
</dbReference>
<dbReference type="InterPro" id="IPR036526">
    <property type="entry name" value="C-N_Hydrolase_sf"/>
</dbReference>
<dbReference type="Proteomes" id="UP001203136">
    <property type="component" value="Unassembled WGS sequence"/>
</dbReference>
<evidence type="ECO:0000259" key="3">
    <source>
        <dbReference type="PROSITE" id="PS50263"/>
    </source>
</evidence>
<dbReference type="AlphaFoldDB" id="A0AAW5FAY3"/>
<dbReference type="RefSeq" id="WP_003505847.1">
    <property type="nucleotide sequence ID" value="NZ_BAABZD010000005.1"/>
</dbReference>
<dbReference type="PROSITE" id="PS50263">
    <property type="entry name" value="CN_HYDROLASE"/>
    <property type="match status" value="1"/>
</dbReference>
<dbReference type="Pfam" id="PF00795">
    <property type="entry name" value="CN_hydrolase"/>
    <property type="match status" value="1"/>
</dbReference>
<gene>
    <name evidence="4" type="ORF">K5I21_24560</name>
</gene>
<dbReference type="GeneID" id="57968282"/>
<accession>A0AAW5FAY3</accession>
<name>A0AAW5FAY3_CLOSY</name>
<organism evidence="4 5">
    <name type="scientific">Clostridium symbiosum</name>
    <name type="common">Bacteroides symbiosus</name>
    <dbReference type="NCBI Taxonomy" id="1512"/>
    <lineage>
        <taxon>Bacteria</taxon>
        <taxon>Bacillati</taxon>
        <taxon>Bacillota</taxon>
        <taxon>Clostridia</taxon>
        <taxon>Lachnospirales</taxon>
        <taxon>Lachnospiraceae</taxon>
        <taxon>Otoolea</taxon>
    </lineage>
</organism>
<sequence length="276" mass="30728">MKKFTVGVIQMDSQDNVEKNLQTAVEFIGEAAARGAKLIAMPESMNYVGTDNAGHAENIPDGPTFCLMAEQAKKHHVWLHCGSIYEKNEKDPRPYNATMVISPEGELAAKYHKIHPFDVIIPDGPVNKESDRICPGSEIVTVDTGEVGCLGLSICYDIRFAEMYRIMALEGAQLLLTPADFTMPTGKDHWETILRTRAIENGCYVIAPAQYGVKPNFQAYANSVVIDPWGNVIARASNRPQVITAEIDLDYLAQVRRQIFTLENRRPDVYSLARKV</sequence>
<keyword evidence="2 4" id="KW-0378">Hydrolase</keyword>
<dbReference type="CDD" id="cd07572">
    <property type="entry name" value="nit"/>
    <property type="match status" value="1"/>
</dbReference>
<dbReference type="SUPFAM" id="SSF56317">
    <property type="entry name" value="Carbon-nitrogen hydrolase"/>
    <property type="match status" value="1"/>
</dbReference>
<proteinExistence type="inferred from homology"/>
<evidence type="ECO:0000256" key="1">
    <source>
        <dbReference type="ARBA" id="ARBA00010613"/>
    </source>
</evidence>
<evidence type="ECO:0000313" key="5">
    <source>
        <dbReference type="Proteomes" id="UP001203136"/>
    </source>
</evidence>
<dbReference type="GO" id="GO:0016811">
    <property type="term" value="F:hydrolase activity, acting on carbon-nitrogen (but not peptide) bonds, in linear amides"/>
    <property type="evidence" value="ECO:0007669"/>
    <property type="project" value="InterPro"/>
</dbReference>
<dbReference type="PANTHER" id="PTHR23088:SF27">
    <property type="entry name" value="DEAMINATED GLUTATHIONE AMIDASE"/>
    <property type="match status" value="1"/>
</dbReference>
<comment type="caution">
    <text evidence="4">The sequence shown here is derived from an EMBL/GenBank/DDBJ whole genome shotgun (WGS) entry which is preliminary data.</text>
</comment>
<feature type="domain" description="CN hydrolase" evidence="3">
    <location>
        <begin position="4"/>
        <end position="249"/>
    </location>
</feature>
<protein>
    <submittedName>
        <fullName evidence="4">Carbon-nitrogen hydrolase family protein</fullName>
    </submittedName>
</protein>
<dbReference type="InterPro" id="IPR045254">
    <property type="entry name" value="Nit1/2_C-N_Hydrolase"/>
</dbReference>
<dbReference type="EMBL" id="JAINVB010000002">
    <property type="protein sequence ID" value="MCK0088981.1"/>
    <property type="molecule type" value="Genomic_DNA"/>
</dbReference>